<dbReference type="OrthoDB" id="6053337at2"/>
<dbReference type="Pfam" id="PF08845">
    <property type="entry name" value="SymE_toxin"/>
    <property type="match status" value="1"/>
</dbReference>
<accession>A0A6L6IKC1</accession>
<protein>
    <submittedName>
        <fullName evidence="3">Type I addiction module toxin, SymE family</fullName>
    </submittedName>
</protein>
<feature type="compositionally biased region" description="Basic and acidic residues" evidence="1">
    <location>
        <begin position="95"/>
        <end position="104"/>
    </location>
</feature>
<dbReference type="EMBL" id="WMJZ01000018">
    <property type="protein sequence ID" value="MTH47291.1"/>
    <property type="molecule type" value="Genomic_DNA"/>
</dbReference>
<dbReference type="RefSeq" id="WP_155108891.1">
    <property type="nucleotide sequence ID" value="NZ_WMJZ01000018.1"/>
</dbReference>
<name>A0A6L6IKC1_9ENTR</name>
<reference evidence="3 4" key="1">
    <citation type="submission" date="2019-11" db="EMBL/GenBank/DDBJ databases">
        <title>Escherichia alba sp. nov. isolated from the gut of plastic-eating superworms Zophobas atratus.</title>
        <authorList>
            <person name="Yang Y."/>
        </authorList>
    </citation>
    <scope>NUCLEOTIDE SEQUENCE [LARGE SCALE GENOMIC DNA]</scope>
    <source>
        <strain evidence="4">BIT-B35</strain>
    </source>
</reference>
<dbReference type="GO" id="GO:0016788">
    <property type="term" value="F:hydrolase activity, acting on ester bonds"/>
    <property type="evidence" value="ECO:0007669"/>
    <property type="project" value="InterPro"/>
</dbReference>
<sequence length="104" mass="11539">MSHESAKTQPTIAKPFRHLTVSYVRKRHEDRKTGRTLRYSRHASLTMNGDWLEQAGFPTGTVVRVWVTRGRLIIEQANAQPPFAPQGGAYAGEQPGHDEGSGPT</sequence>
<evidence type="ECO:0000259" key="2">
    <source>
        <dbReference type="Pfam" id="PF08845"/>
    </source>
</evidence>
<dbReference type="InterPro" id="IPR014944">
    <property type="entry name" value="Toxin_SymE-like"/>
</dbReference>
<organism evidence="3 4">
    <name type="scientific">Intestinirhabdus alba</name>
    <dbReference type="NCBI Taxonomy" id="2899544"/>
    <lineage>
        <taxon>Bacteria</taxon>
        <taxon>Pseudomonadati</taxon>
        <taxon>Pseudomonadota</taxon>
        <taxon>Gammaproteobacteria</taxon>
        <taxon>Enterobacterales</taxon>
        <taxon>Enterobacteriaceae</taxon>
        <taxon>Intestinirhabdus</taxon>
    </lineage>
</organism>
<evidence type="ECO:0000313" key="3">
    <source>
        <dbReference type="EMBL" id="MTH47291.1"/>
    </source>
</evidence>
<proteinExistence type="predicted"/>
<dbReference type="GO" id="GO:0005737">
    <property type="term" value="C:cytoplasm"/>
    <property type="evidence" value="ECO:0007669"/>
    <property type="project" value="InterPro"/>
</dbReference>
<dbReference type="GO" id="GO:0016070">
    <property type="term" value="P:RNA metabolic process"/>
    <property type="evidence" value="ECO:0007669"/>
    <property type="project" value="InterPro"/>
</dbReference>
<dbReference type="AlphaFoldDB" id="A0A6L6IKC1"/>
<keyword evidence="4" id="KW-1185">Reference proteome</keyword>
<evidence type="ECO:0000256" key="1">
    <source>
        <dbReference type="SAM" id="MobiDB-lite"/>
    </source>
</evidence>
<dbReference type="Proteomes" id="UP000477739">
    <property type="component" value="Unassembled WGS sequence"/>
</dbReference>
<gene>
    <name evidence="3" type="ORF">GJV78_13685</name>
</gene>
<feature type="domain" description="Toxin SymE-like" evidence="2">
    <location>
        <begin position="16"/>
        <end position="75"/>
    </location>
</feature>
<feature type="region of interest" description="Disordered" evidence="1">
    <location>
        <begin position="78"/>
        <end position="104"/>
    </location>
</feature>
<comment type="caution">
    <text evidence="3">The sequence shown here is derived from an EMBL/GenBank/DDBJ whole genome shotgun (WGS) entry which is preliminary data.</text>
</comment>
<evidence type="ECO:0000313" key="4">
    <source>
        <dbReference type="Proteomes" id="UP000477739"/>
    </source>
</evidence>
<dbReference type="GO" id="GO:0003723">
    <property type="term" value="F:RNA binding"/>
    <property type="evidence" value="ECO:0007669"/>
    <property type="project" value="InterPro"/>
</dbReference>